<dbReference type="SUPFAM" id="SSF51905">
    <property type="entry name" value="FAD/NAD(P)-binding domain"/>
    <property type="match status" value="1"/>
</dbReference>
<evidence type="ECO:0000256" key="4">
    <source>
        <dbReference type="ARBA" id="ARBA00022827"/>
    </source>
</evidence>
<proteinExistence type="inferred from homology"/>
<feature type="domain" description="Rhodanese" evidence="7">
    <location>
        <begin position="461"/>
        <end position="545"/>
    </location>
</feature>
<evidence type="ECO:0000256" key="1">
    <source>
        <dbReference type="ARBA" id="ARBA00001974"/>
    </source>
</evidence>
<dbReference type="PANTHER" id="PTHR43429">
    <property type="entry name" value="PYRIDINE NUCLEOTIDE-DISULFIDE OXIDOREDUCTASE DOMAIN-CONTAINING"/>
    <property type="match status" value="1"/>
</dbReference>
<dbReference type="InterPro" id="IPR036188">
    <property type="entry name" value="FAD/NAD-bd_sf"/>
</dbReference>
<dbReference type="AlphaFoldDB" id="A0A0C2HI37"/>
<dbReference type="InterPro" id="IPR016156">
    <property type="entry name" value="FAD/NAD-linked_Rdtase_dimer_sf"/>
</dbReference>
<dbReference type="SUPFAM" id="SSF52821">
    <property type="entry name" value="Rhodanese/Cell cycle control phosphatase"/>
    <property type="match status" value="1"/>
</dbReference>
<evidence type="ECO:0000256" key="3">
    <source>
        <dbReference type="ARBA" id="ARBA00022630"/>
    </source>
</evidence>
<dbReference type="Pfam" id="PF00581">
    <property type="entry name" value="Rhodanese"/>
    <property type="match status" value="1"/>
</dbReference>
<dbReference type="EMBL" id="JABEVU030000001">
    <property type="protein sequence ID" value="MDB0580067.1"/>
    <property type="molecule type" value="Genomic_DNA"/>
</dbReference>
<evidence type="ECO:0000259" key="7">
    <source>
        <dbReference type="PROSITE" id="PS50206"/>
    </source>
</evidence>
<dbReference type="InterPro" id="IPR050260">
    <property type="entry name" value="FAD-bd_OxRdtase"/>
</dbReference>
<dbReference type="PRINTS" id="PR00368">
    <property type="entry name" value="FADPNR"/>
</dbReference>
<organism evidence="8 10">
    <name type="scientific">Salinicoccus roseus</name>
    <dbReference type="NCBI Taxonomy" id="45670"/>
    <lineage>
        <taxon>Bacteria</taxon>
        <taxon>Bacillati</taxon>
        <taxon>Bacillota</taxon>
        <taxon>Bacilli</taxon>
        <taxon>Bacillales</taxon>
        <taxon>Staphylococcaceae</taxon>
        <taxon>Salinicoccus</taxon>
    </lineage>
</organism>
<keyword evidence="4" id="KW-0274">FAD</keyword>
<dbReference type="OrthoDB" id="9802028at2"/>
<keyword evidence="11" id="KW-1185">Reference proteome</keyword>
<dbReference type="Proteomes" id="UP000527860">
    <property type="component" value="Unassembled WGS sequence"/>
</dbReference>
<comment type="similarity">
    <text evidence="2">Belongs to the class-III pyridine nucleotide-disulfide oxidoreductase family.</text>
</comment>
<dbReference type="GO" id="GO:0016491">
    <property type="term" value="F:oxidoreductase activity"/>
    <property type="evidence" value="ECO:0007669"/>
    <property type="project" value="UniProtKB-KW"/>
</dbReference>
<dbReference type="InterPro" id="IPR023753">
    <property type="entry name" value="FAD/NAD-binding_dom"/>
</dbReference>
<accession>A0A0C2HI37</accession>
<evidence type="ECO:0000256" key="6">
    <source>
        <dbReference type="ARBA" id="ARBA00023284"/>
    </source>
</evidence>
<dbReference type="EMBL" id="JXII01000003">
    <property type="protein sequence ID" value="KIH71324.1"/>
    <property type="molecule type" value="Genomic_DNA"/>
</dbReference>
<sequence>MKIVIVGGVAGGATAATRIRRMDESAEIIMFERGEHVSYSNCSLPYYLSDVVDDSNKLLVMSEDKFLNQYNIDVRTLNEVMEIDRENSKVVVKDLSSGETYEESYDKLVLSPGAKPIMPPSITGIDKSHVFSLRNVADIRKIDAYIDENDVKHVSIVGGGFIGLEVAENLVERGTKVSLIEAQNQVMAPFDYDMVQIIHKSLHDNGVDLRVNTAVAGIEDASIKFSDGNALDTDMVIMAIGVAPETKLVSQAGLEIGKTGGIKVDTHYRTSDENIYAIGDAIEVTHKITGAATRMALAGPAQRQARTVANDIFGRDGAETPVIGTSVVKVFDYNAASTGLNEKLAVAFGADYGTVYVIPQDKVGLMPNSHPMHFKLLFDKQSKKVLGAQAVGKGNVDKRIDVIATLIKMDGTIEDLKNLELAYSPMHGTAKDVVNVAGLAAENILNGDLEQVPVSKVRELVEADAYIIDVRETNEYEAGHLKDSHNIPLSELRNRMDEIPQDIPVYLHCRTGQRSYNAVRILKNNGFGNVMNISGSYLGISFFEYFNDLSGERAPIVTEYNFN</sequence>
<evidence type="ECO:0000313" key="10">
    <source>
        <dbReference type="Proteomes" id="UP000031546"/>
    </source>
</evidence>
<dbReference type="InterPro" id="IPR036873">
    <property type="entry name" value="Rhodanese-like_dom_sf"/>
</dbReference>
<dbReference type="GeneID" id="77844830"/>
<reference evidence="11" key="2">
    <citation type="submission" date="2020-04" db="EMBL/GenBank/DDBJ databases">
        <title>Genome analysis and biological profiling of marine Cellulosimicrobium funkei MOSEL-ME6.</title>
        <authorList>
            <person name="Tanveer F."/>
            <person name="Xie Y."/>
            <person name="Shinwari Z.K."/>
        </authorList>
    </citation>
    <scope>NUCLEOTIDE SEQUENCE [LARGE SCALE GENOMIC DNA]</scope>
    <source>
        <strain evidence="11">MOSEL-ME25</strain>
    </source>
</reference>
<dbReference type="PANTHER" id="PTHR43429:SF1">
    <property type="entry name" value="NAD(P)H SULFUR OXIDOREDUCTASE (COA-DEPENDENT)"/>
    <property type="match status" value="1"/>
</dbReference>
<evidence type="ECO:0000256" key="5">
    <source>
        <dbReference type="ARBA" id="ARBA00023002"/>
    </source>
</evidence>
<dbReference type="SMART" id="SM00450">
    <property type="entry name" value="RHOD"/>
    <property type="match status" value="1"/>
</dbReference>
<dbReference type="InterPro" id="IPR001763">
    <property type="entry name" value="Rhodanese-like_dom"/>
</dbReference>
<gene>
    <name evidence="9" type="ORF">F7P68_0005960</name>
    <name evidence="8" type="ORF">SN16_04625</name>
</gene>
<comment type="caution">
    <text evidence="8">The sequence shown here is derived from an EMBL/GenBank/DDBJ whole genome shotgun (WGS) entry which is preliminary data.</text>
</comment>
<reference evidence="9" key="3">
    <citation type="submission" date="2020-04" db="EMBL/GenBank/DDBJ databases">
        <authorList>
            <person name="Tanveer F."/>
            <person name="Xie Y."/>
            <person name="Shinwari Z.K."/>
        </authorList>
    </citation>
    <scope>NUCLEOTIDE SEQUENCE</scope>
    <source>
        <strain evidence="9">MOSEL-ME25</strain>
    </source>
</reference>
<dbReference type="Pfam" id="PF02852">
    <property type="entry name" value="Pyr_redox_dim"/>
    <property type="match status" value="1"/>
</dbReference>
<dbReference type="Proteomes" id="UP000031546">
    <property type="component" value="Unassembled WGS sequence"/>
</dbReference>
<reference evidence="8 10" key="1">
    <citation type="submission" date="2015-01" db="EMBL/GenBank/DDBJ databases">
        <title>Genome sequences of high lactate-tolerant strain Salinicoccus roseus W12 with industrial interest.</title>
        <authorList>
            <person name="Wang H."/>
            <person name="Yu B."/>
        </authorList>
    </citation>
    <scope>NUCLEOTIDE SEQUENCE [LARGE SCALE GENOMIC DNA]</scope>
    <source>
        <strain evidence="8 10">W12</strain>
    </source>
</reference>
<keyword evidence="6" id="KW-0676">Redox-active center</keyword>
<dbReference type="RefSeq" id="WP_040105434.1">
    <property type="nucleotide sequence ID" value="NZ_JABEVU030000001.1"/>
</dbReference>
<evidence type="ECO:0000313" key="11">
    <source>
        <dbReference type="Proteomes" id="UP000527860"/>
    </source>
</evidence>
<reference evidence="9 11" key="4">
    <citation type="submission" date="2022-12" db="EMBL/GenBank/DDBJ databases">
        <title>Genome analysis and biological profiling of marine Salinicoccus roseus MOSEL-ME25.</title>
        <authorList>
            <person name="Mirza F.T."/>
            <person name="Xie Y."/>
            <person name="Shinwari Z.K."/>
        </authorList>
    </citation>
    <scope>NUCLEOTIDE SEQUENCE [LARGE SCALE GENOMIC DNA]</scope>
    <source>
        <strain evidence="9 11">MOSEL-ME25</strain>
    </source>
</reference>
<dbReference type="Gene3D" id="3.40.250.10">
    <property type="entry name" value="Rhodanese-like domain"/>
    <property type="match status" value="1"/>
</dbReference>
<dbReference type="PROSITE" id="PS50206">
    <property type="entry name" value="RHODANESE_3"/>
    <property type="match status" value="1"/>
</dbReference>
<dbReference type="InterPro" id="IPR004099">
    <property type="entry name" value="Pyr_nucl-diS_OxRdtase_dimer"/>
</dbReference>
<protein>
    <submittedName>
        <fullName evidence="9">FAD-dependent oxidoreductase</fullName>
    </submittedName>
    <submittedName>
        <fullName evidence="8">Pyridine nucleotide-disulfide oxidoreductase</fullName>
    </submittedName>
</protein>
<dbReference type="STRING" id="45670.SN16_04625"/>
<dbReference type="PRINTS" id="PR00411">
    <property type="entry name" value="PNDRDTASEI"/>
</dbReference>
<keyword evidence="3" id="KW-0285">Flavoprotein</keyword>
<dbReference type="Pfam" id="PF07992">
    <property type="entry name" value="Pyr_redox_2"/>
    <property type="match status" value="1"/>
</dbReference>
<keyword evidence="5" id="KW-0560">Oxidoreductase</keyword>
<dbReference type="Gene3D" id="3.50.50.60">
    <property type="entry name" value="FAD/NAD(P)-binding domain"/>
    <property type="match status" value="2"/>
</dbReference>
<comment type="cofactor">
    <cofactor evidence="1">
        <name>FAD</name>
        <dbReference type="ChEBI" id="CHEBI:57692"/>
    </cofactor>
</comment>
<evidence type="ECO:0000313" key="9">
    <source>
        <dbReference type="EMBL" id="MDB0580067.1"/>
    </source>
</evidence>
<name>A0A0C2HI37_9STAP</name>
<evidence type="ECO:0000313" key="8">
    <source>
        <dbReference type="EMBL" id="KIH71324.1"/>
    </source>
</evidence>
<evidence type="ECO:0000256" key="2">
    <source>
        <dbReference type="ARBA" id="ARBA00009130"/>
    </source>
</evidence>
<dbReference type="SUPFAM" id="SSF55424">
    <property type="entry name" value="FAD/NAD-linked reductases, dimerisation (C-terminal) domain"/>
    <property type="match status" value="1"/>
</dbReference>